<feature type="domain" description="Hypervirulence associated protein TUDOR" evidence="2">
    <location>
        <begin position="10"/>
        <end position="68"/>
    </location>
</feature>
<sequence>MGKHGKVRVGDRVSWRSHGGRAVGRITRKITGRTRAAGRTVQASRQEPQYEVQSEKSGGKAVHRPEALHEEGAGRDEPR</sequence>
<dbReference type="Pfam" id="PF11160">
    <property type="entry name" value="Hva1_TUDOR"/>
    <property type="match status" value="1"/>
</dbReference>
<dbReference type="AlphaFoldDB" id="A0A941EDF1"/>
<dbReference type="InterPro" id="IPR021331">
    <property type="entry name" value="Hva1_TUDOR"/>
</dbReference>
<name>A0A941EDF1_9ACTN</name>
<reference evidence="3" key="1">
    <citation type="submission" date="2021-04" db="EMBL/GenBank/DDBJ databases">
        <title>Genome based classification of Actinospica acidithermotolerans sp. nov., an actinobacterium isolated from an Indonesian hot spring.</title>
        <authorList>
            <person name="Kusuma A.B."/>
            <person name="Putra K.E."/>
            <person name="Nafisah S."/>
            <person name="Loh J."/>
            <person name="Nouioui I."/>
            <person name="Goodfellow M."/>
        </authorList>
    </citation>
    <scope>NUCLEOTIDE SEQUENCE</scope>
    <source>
        <strain evidence="3">MGRD01-02</strain>
    </source>
</reference>
<keyword evidence="4" id="KW-1185">Reference proteome</keyword>
<evidence type="ECO:0000313" key="3">
    <source>
        <dbReference type="EMBL" id="MBR7829292.1"/>
    </source>
</evidence>
<evidence type="ECO:0000256" key="1">
    <source>
        <dbReference type="SAM" id="MobiDB-lite"/>
    </source>
</evidence>
<accession>A0A941EDF1</accession>
<dbReference type="Proteomes" id="UP000676325">
    <property type="component" value="Unassembled WGS sequence"/>
</dbReference>
<dbReference type="RefSeq" id="WP_212520426.1">
    <property type="nucleotide sequence ID" value="NZ_JAGSOH010000080.1"/>
</dbReference>
<feature type="region of interest" description="Disordered" evidence="1">
    <location>
        <begin position="34"/>
        <end position="79"/>
    </location>
</feature>
<proteinExistence type="predicted"/>
<comment type="caution">
    <text evidence="3">The sequence shown here is derived from an EMBL/GenBank/DDBJ whole genome shotgun (WGS) entry which is preliminary data.</text>
</comment>
<organism evidence="3 4">
    <name type="scientific">Actinospica acidithermotolerans</name>
    <dbReference type="NCBI Taxonomy" id="2828514"/>
    <lineage>
        <taxon>Bacteria</taxon>
        <taxon>Bacillati</taxon>
        <taxon>Actinomycetota</taxon>
        <taxon>Actinomycetes</taxon>
        <taxon>Catenulisporales</taxon>
        <taxon>Actinospicaceae</taxon>
        <taxon>Actinospica</taxon>
    </lineage>
</organism>
<gene>
    <name evidence="3" type="ORF">KDK95_23495</name>
</gene>
<feature type="compositionally biased region" description="Basic and acidic residues" evidence="1">
    <location>
        <begin position="53"/>
        <end position="79"/>
    </location>
</feature>
<feature type="compositionally biased region" description="Polar residues" evidence="1">
    <location>
        <begin position="41"/>
        <end position="52"/>
    </location>
</feature>
<evidence type="ECO:0000259" key="2">
    <source>
        <dbReference type="Pfam" id="PF11160"/>
    </source>
</evidence>
<evidence type="ECO:0000313" key="4">
    <source>
        <dbReference type="Proteomes" id="UP000676325"/>
    </source>
</evidence>
<protein>
    <submittedName>
        <fullName evidence="3">DUF2945 domain-containing protein</fullName>
    </submittedName>
</protein>
<dbReference type="EMBL" id="JAGSOH010000080">
    <property type="protein sequence ID" value="MBR7829292.1"/>
    <property type="molecule type" value="Genomic_DNA"/>
</dbReference>
<dbReference type="Gene3D" id="2.30.30.1060">
    <property type="match status" value="1"/>
</dbReference>